<comment type="caution">
    <text evidence="8">The sequence shown here is derived from an EMBL/GenBank/DDBJ whole genome shotgun (WGS) entry which is preliminary data.</text>
</comment>
<organism evidence="8 9">
    <name type="scientific">Rhodoplanes elegans</name>
    <dbReference type="NCBI Taxonomy" id="29408"/>
    <lineage>
        <taxon>Bacteria</taxon>
        <taxon>Pseudomonadati</taxon>
        <taxon>Pseudomonadota</taxon>
        <taxon>Alphaproteobacteria</taxon>
        <taxon>Hyphomicrobiales</taxon>
        <taxon>Nitrobacteraceae</taxon>
        <taxon>Rhodoplanes</taxon>
    </lineage>
</organism>
<dbReference type="PROSITE" id="PS00901">
    <property type="entry name" value="CYS_SYNTHASE"/>
    <property type="match status" value="1"/>
</dbReference>
<dbReference type="InterPro" id="IPR050214">
    <property type="entry name" value="Cys_Synth/Cystath_Beta-Synth"/>
</dbReference>
<feature type="domain" description="Tryptophan synthase beta chain-like PALP" evidence="7">
    <location>
        <begin position="7"/>
        <end position="306"/>
    </location>
</feature>
<evidence type="ECO:0000313" key="9">
    <source>
        <dbReference type="Proteomes" id="UP000248863"/>
    </source>
</evidence>
<keyword evidence="9" id="KW-1185">Reference proteome</keyword>
<dbReference type="InterPro" id="IPR036052">
    <property type="entry name" value="TrpB-like_PALP_sf"/>
</dbReference>
<dbReference type="CDD" id="cd01561">
    <property type="entry name" value="CBS_like"/>
    <property type="match status" value="1"/>
</dbReference>
<evidence type="ECO:0000313" key="8">
    <source>
        <dbReference type="EMBL" id="RAI34235.1"/>
    </source>
</evidence>
<dbReference type="InterPro" id="IPR001926">
    <property type="entry name" value="TrpB-like_PALP"/>
</dbReference>
<dbReference type="InterPro" id="IPR001216">
    <property type="entry name" value="P-phosphate_BS"/>
</dbReference>
<reference evidence="8 9" key="1">
    <citation type="submission" date="2017-07" db="EMBL/GenBank/DDBJ databases">
        <title>Draft Genome Sequences of Select Purple Nonsulfur Bacteria.</title>
        <authorList>
            <person name="Lasarre B."/>
            <person name="Mckinlay J.B."/>
        </authorList>
    </citation>
    <scope>NUCLEOTIDE SEQUENCE [LARGE SCALE GENOMIC DNA]</scope>
    <source>
        <strain evidence="8 9">DSM 11907</strain>
    </source>
</reference>
<evidence type="ECO:0000259" key="7">
    <source>
        <dbReference type="Pfam" id="PF00291"/>
    </source>
</evidence>
<evidence type="ECO:0000256" key="2">
    <source>
        <dbReference type="ARBA" id="ARBA00022605"/>
    </source>
</evidence>
<dbReference type="FunFam" id="3.40.50.1100:FF:000011">
    <property type="entry name" value="Cysteine synthase (o-acetylserine)"/>
    <property type="match status" value="1"/>
</dbReference>
<keyword evidence="5" id="KW-0809">Transit peptide</keyword>
<dbReference type="Pfam" id="PF00291">
    <property type="entry name" value="PALP"/>
    <property type="match status" value="1"/>
</dbReference>
<dbReference type="NCBIfam" id="NF007989">
    <property type="entry name" value="PRK10717.1"/>
    <property type="match status" value="1"/>
</dbReference>
<dbReference type="EMBL" id="NPEU01000318">
    <property type="protein sequence ID" value="RAI34235.1"/>
    <property type="molecule type" value="Genomic_DNA"/>
</dbReference>
<comment type="cofactor">
    <cofactor evidence="1">
        <name>pyridoxal 5'-phosphate</name>
        <dbReference type="ChEBI" id="CHEBI:597326"/>
    </cofactor>
</comment>
<comment type="pathway">
    <text evidence="6">Amino-acid biosynthesis.</text>
</comment>
<evidence type="ECO:0000256" key="5">
    <source>
        <dbReference type="ARBA" id="ARBA00022946"/>
    </source>
</evidence>
<name>A0A327K967_9BRAD</name>
<keyword evidence="3" id="KW-0808">Transferase</keyword>
<evidence type="ECO:0000256" key="1">
    <source>
        <dbReference type="ARBA" id="ARBA00001933"/>
    </source>
</evidence>
<dbReference type="OrthoDB" id="9805733at2"/>
<sequence>MQMSENVTRAIGNTPLIKLKRASEQTGCTILGKAEFMNPGQSVKDRAALFIIEDAIAKGALKPGGVIVEGTAGNTGIGLAMVADALGFRTVIVIPETQSQEKKDALRALGAELVEVPAVPYANPNNYVKISGRLAAELAASEPNGAIWANQFDNVANREGHIRTTGPEIWEQTGGTIDGFVSAVGTGGTLAGVGMALKAKNKDIKIALADPKGAALFSYYTTGVLKAEGSSITEGIGQGRITKNLEDAPIDLAYQIPDQEGIPLLFDLIAQEGLCLGGSSGINIAGAIRLAKELGPGKTIVTILCDSGTRYQSKLFNPEFLRSKGIPVPEWLIRPSRITVPYINA</sequence>
<dbReference type="GO" id="GO:0006535">
    <property type="term" value="P:cysteine biosynthetic process from serine"/>
    <property type="evidence" value="ECO:0007669"/>
    <property type="project" value="InterPro"/>
</dbReference>
<evidence type="ECO:0000256" key="6">
    <source>
        <dbReference type="ARBA" id="ARBA00029440"/>
    </source>
</evidence>
<keyword evidence="4" id="KW-0663">Pyridoxal phosphate</keyword>
<evidence type="ECO:0000256" key="4">
    <source>
        <dbReference type="ARBA" id="ARBA00022898"/>
    </source>
</evidence>
<dbReference type="AlphaFoldDB" id="A0A327K967"/>
<gene>
    <name evidence="8" type="ORF">CH338_21220</name>
</gene>
<dbReference type="Gene3D" id="3.40.50.1100">
    <property type="match status" value="2"/>
</dbReference>
<proteinExistence type="predicted"/>
<keyword evidence="2" id="KW-0028">Amino-acid biosynthesis</keyword>
<accession>A0A327K967</accession>
<dbReference type="GO" id="GO:0016765">
    <property type="term" value="F:transferase activity, transferring alkyl or aryl (other than methyl) groups"/>
    <property type="evidence" value="ECO:0007669"/>
    <property type="project" value="UniProtKB-ARBA"/>
</dbReference>
<protein>
    <submittedName>
        <fullName evidence="8">Cysteine synthase A</fullName>
    </submittedName>
</protein>
<dbReference type="Proteomes" id="UP000248863">
    <property type="component" value="Unassembled WGS sequence"/>
</dbReference>
<dbReference type="RefSeq" id="WP_111359108.1">
    <property type="nucleotide sequence ID" value="NZ_NHSK01000039.1"/>
</dbReference>
<evidence type="ECO:0000256" key="3">
    <source>
        <dbReference type="ARBA" id="ARBA00022679"/>
    </source>
</evidence>
<dbReference type="SUPFAM" id="SSF53686">
    <property type="entry name" value="Tryptophan synthase beta subunit-like PLP-dependent enzymes"/>
    <property type="match status" value="1"/>
</dbReference>
<dbReference type="PANTHER" id="PTHR10314">
    <property type="entry name" value="CYSTATHIONINE BETA-SYNTHASE"/>
    <property type="match status" value="1"/>
</dbReference>